<dbReference type="GO" id="GO:0000278">
    <property type="term" value="P:mitotic cell cycle"/>
    <property type="evidence" value="ECO:0007669"/>
    <property type="project" value="TreeGrafter"/>
</dbReference>
<accession>A0AAQ4F2I6</accession>
<dbReference type="Pfam" id="PF12330">
    <property type="entry name" value="Haspin_kinase"/>
    <property type="match status" value="1"/>
</dbReference>
<dbReference type="PROSITE" id="PS50011">
    <property type="entry name" value="PROTEIN_KINASE_DOM"/>
    <property type="match status" value="1"/>
</dbReference>
<protein>
    <recommendedName>
        <fullName evidence="1">Protein kinase domain-containing protein</fullName>
    </recommendedName>
</protein>
<dbReference type="AlphaFoldDB" id="A0AAQ4F2I6"/>
<dbReference type="GO" id="GO:0072354">
    <property type="term" value="F:histone H3T3 kinase activity"/>
    <property type="evidence" value="ECO:0007669"/>
    <property type="project" value="TreeGrafter"/>
</dbReference>
<organism evidence="2 3">
    <name type="scientific">Amblyomma americanum</name>
    <name type="common">Lone star tick</name>
    <dbReference type="NCBI Taxonomy" id="6943"/>
    <lineage>
        <taxon>Eukaryota</taxon>
        <taxon>Metazoa</taxon>
        <taxon>Ecdysozoa</taxon>
        <taxon>Arthropoda</taxon>
        <taxon>Chelicerata</taxon>
        <taxon>Arachnida</taxon>
        <taxon>Acari</taxon>
        <taxon>Parasitiformes</taxon>
        <taxon>Ixodida</taxon>
        <taxon>Ixodoidea</taxon>
        <taxon>Ixodidae</taxon>
        <taxon>Amblyomminae</taxon>
        <taxon>Amblyomma</taxon>
    </lineage>
</organism>
<proteinExistence type="predicted"/>
<sequence>MYVLSEFEHGGKSLERFKGSPEMFQSVFLQVSFSLAVAERELEFEHRDLHCDNVLLRRTWDERVRFLLQGREVCLPTAGVRASIIDYTLSRMRKGENVIFTDLTHDRELFRGYGSYQYDIYRTMKTLNG</sequence>
<evidence type="ECO:0000259" key="1">
    <source>
        <dbReference type="PROSITE" id="PS50011"/>
    </source>
</evidence>
<dbReference type="InterPro" id="IPR011009">
    <property type="entry name" value="Kinase-like_dom_sf"/>
</dbReference>
<evidence type="ECO:0000313" key="2">
    <source>
        <dbReference type="EMBL" id="KAK8781307.1"/>
    </source>
</evidence>
<dbReference type="SUPFAM" id="SSF56112">
    <property type="entry name" value="Protein kinase-like (PK-like)"/>
    <property type="match status" value="1"/>
</dbReference>
<dbReference type="Gene3D" id="1.10.510.10">
    <property type="entry name" value="Transferase(Phosphotransferase) domain 1"/>
    <property type="match status" value="1"/>
</dbReference>
<reference evidence="2 3" key="1">
    <citation type="journal article" date="2023" name="Arcadia Sci">
        <title>De novo assembly of a long-read Amblyomma americanum tick genome.</title>
        <authorList>
            <person name="Chou S."/>
            <person name="Poskanzer K.E."/>
            <person name="Rollins M."/>
            <person name="Thuy-Boun P.S."/>
        </authorList>
    </citation>
    <scope>NUCLEOTIDE SEQUENCE [LARGE SCALE GENOMIC DNA]</scope>
    <source>
        <strain evidence="2">F_SG_1</strain>
        <tissue evidence="2">Salivary glands</tissue>
    </source>
</reference>
<keyword evidence="3" id="KW-1185">Reference proteome</keyword>
<dbReference type="InterPro" id="IPR000719">
    <property type="entry name" value="Prot_kinase_dom"/>
</dbReference>
<dbReference type="GO" id="GO:0005634">
    <property type="term" value="C:nucleus"/>
    <property type="evidence" value="ECO:0007669"/>
    <property type="project" value="TreeGrafter"/>
</dbReference>
<dbReference type="GO" id="GO:0035556">
    <property type="term" value="P:intracellular signal transduction"/>
    <property type="evidence" value="ECO:0007669"/>
    <property type="project" value="TreeGrafter"/>
</dbReference>
<dbReference type="GO" id="GO:0005737">
    <property type="term" value="C:cytoplasm"/>
    <property type="evidence" value="ECO:0007669"/>
    <property type="project" value="TreeGrafter"/>
</dbReference>
<dbReference type="Proteomes" id="UP001321473">
    <property type="component" value="Unassembled WGS sequence"/>
</dbReference>
<feature type="domain" description="Protein kinase" evidence="1">
    <location>
        <begin position="1"/>
        <end position="129"/>
    </location>
</feature>
<gene>
    <name evidence="2" type="ORF">V5799_017347</name>
</gene>
<dbReference type="PANTHER" id="PTHR24419">
    <property type="entry name" value="INTERLEUKIN-1 RECEPTOR-ASSOCIATED KINASE"/>
    <property type="match status" value="1"/>
</dbReference>
<comment type="caution">
    <text evidence="2">The sequence shown here is derived from an EMBL/GenBank/DDBJ whole genome shotgun (WGS) entry which is preliminary data.</text>
</comment>
<name>A0AAQ4F2I6_AMBAM</name>
<evidence type="ECO:0000313" key="3">
    <source>
        <dbReference type="Proteomes" id="UP001321473"/>
    </source>
</evidence>
<dbReference type="PANTHER" id="PTHR24419:SF18">
    <property type="entry name" value="SERINE_THREONINE-PROTEIN KINASE HASPIN"/>
    <property type="match status" value="1"/>
</dbReference>
<dbReference type="EMBL" id="JARKHS020007796">
    <property type="protein sequence ID" value="KAK8781307.1"/>
    <property type="molecule type" value="Genomic_DNA"/>
</dbReference>
<dbReference type="GO" id="GO:0005524">
    <property type="term" value="F:ATP binding"/>
    <property type="evidence" value="ECO:0007669"/>
    <property type="project" value="InterPro"/>
</dbReference>